<accession>A0AAU8MIL9</accession>
<evidence type="ECO:0000313" key="1">
    <source>
        <dbReference type="EMBL" id="XCO00567.1"/>
    </source>
</evidence>
<proteinExistence type="predicted"/>
<sequence length="354" mass="41151">MARISLEDIYNFITGTNTTGTDIINTNNGPKYNKKDKSWYNSKGEKLSRLGYYNKKANIVTHYNSDGTVTKLPLNEYMKIYNEWNKSKVIVKDDDNVSRFANVKDTYSDGQYRVLPSRKHKGSSKDSENVEDFIINRLYNTYSQYYDTKFQIPYGKEVIKINEKPYSRNELDSLMLNAGRARVSIRDAVGLTFETHNGKLPAVVDSWFTDKDLYVLNKPISLRNVYNANVFKNYGVIPAAALVNFEMKNTSPEKVSPLFIANDLYARGLYNTGEKNKHTKRVTEEGNRIVDDSNFKKYLKERGDSIYNKGYNQTKYTQQMWNDYINGFTEQGIDYLKYIHKAGKNRNVYYDKHK</sequence>
<organism evidence="1">
    <name type="scientific">Geladintestivirus 2</name>
    <dbReference type="NCBI Taxonomy" id="3233134"/>
    <lineage>
        <taxon>Viruses</taxon>
        <taxon>Duplodnaviria</taxon>
        <taxon>Heunggongvirae</taxon>
        <taxon>Uroviricota</taxon>
        <taxon>Caudoviricetes</taxon>
        <taxon>Crassvirales</taxon>
    </lineage>
</organism>
<dbReference type="EMBL" id="PP965500">
    <property type="protein sequence ID" value="XCO00567.1"/>
    <property type="molecule type" value="Genomic_DNA"/>
</dbReference>
<reference evidence="1" key="1">
    <citation type="submission" date="2024-06" db="EMBL/GenBank/DDBJ databases">
        <title>Intestivirid acquisition increases across infancy in a wild primate population.</title>
        <authorList>
            <person name="Schneider-Creas I.A."/>
            <person name="Moya I.L."/>
            <person name="Chiou K.L."/>
            <person name="Baniel A."/>
            <person name="Azanaw Haile A."/>
            <person name="Kebede F."/>
            <person name="Abebe B."/>
            <person name="Snyder-Mackler N."/>
            <person name="Varsani A."/>
        </authorList>
    </citation>
    <scope>NUCLEOTIDE SEQUENCE</scope>
    <source>
        <strain evidence="1">Int_RNL_2018_0288_CRY</strain>
    </source>
</reference>
<name>A0AAU8MIL9_9CAUD</name>
<protein>
    <submittedName>
        <fullName evidence="1">Uncharacterized protein</fullName>
    </submittedName>
</protein>